<gene>
    <name evidence="3" type="ORF">NE686_17510</name>
</gene>
<keyword evidence="2" id="KW-0812">Transmembrane</keyword>
<evidence type="ECO:0000256" key="1">
    <source>
        <dbReference type="SAM" id="Coils"/>
    </source>
</evidence>
<sequence length="107" mass="12643">MNKEELKIIVRECLEEMRAEELEIKDREENKILKRQAYKIKIFAIISFLVGIAYEIYLYVSGQFNNYFSQAIAIIFFILGLGALLSILIVNLNRKMIQLEEKNRVIR</sequence>
<keyword evidence="2" id="KW-1133">Transmembrane helix</keyword>
<feature type="coiled-coil region" evidence="1">
    <location>
        <begin position="3"/>
        <end position="31"/>
    </location>
</feature>
<feature type="transmembrane region" description="Helical" evidence="2">
    <location>
        <begin position="72"/>
        <end position="92"/>
    </location>
</feature>
<dbReference type="Proteomes" id="UP001524478">
    <property type="component" value="Unassembled WGS sequence"/>
</dbReference>
<protein>
    <submittedName>
        <fullName evidence="3">Uncharacterized protein</fullName>
    </submittedName>
</protein>
<keyword evidence="4" id="KW-1185">Reference proteome</keyword>
<organism evidence="3 4">
    <name type="scientific">Tissierella carlieri</name>
    <dbReference type="NCBI Taxonomy" id="689904"/>
    <lineage>
        <taxon>Bacteria</taxon>
        <taxon>Bacillati</taxon>
        <taxon>Bacillota</taxon>
        <taxon>Tissierellia</taxon>
        <taxon>Tissierellales</taxon>
        <taxon>Tissierellaceae</taxon>
        <taxon>Tissierella</taxon>
    </lineage>
</organism>
<accession>A0ABT1SEJ6</accession>
<dbReference type="EMBL" id="JANGAC010000016">
    <property type="protein sequence ID" value="MCQ4924903.1"/>
    <property type="molecule type" value="Genomic_DNA"/>
</dbReference>
<name>A0ABT1SEJ6_9FIRM</name>
<proteinExistence type="predicted"/>
<dbReference type="RefSeq" id="WP_256312494.1">
    <property type="nucleotide sequence ID" value="NZ_JANGAC010000016.1"/>
</dbReference>
<evidence type="ECO:0000256" key="2">
    <source>
        <dbReference type="SAM" id="Phobius"/>
    </source>
</evidence>
<evidence type="ECO:0000313" key="4">
    <source>
        <dbReference type="Proteomes" id="UP001524478"/>
    </source>
</evidence>
<reference evidence="3 4" key="1">
    <citation type="submission" date="2022-06" db="EMBL/GenBank/DDBJ databases">
        <title>Isolation of gut microbiota from human fecal samples.</title>
        <authorList>
            <person name="Pamer E.G."/>
            <person name="Barat B."/>
            <person name="Waligurski E."/>
            <person name="Medina S."/>
            <person name="Paddock L."/>
            <person name="Mostad J."/>
        </authorList>
    </citation>
    <scope>NUCLEOTIDE SEQUENCE [LARGE SCALE GENOMIC DNA]</scope>
    <source>
        <strain evidence="3 4">DFI.7.95</strain>
    </source>
</reference>
<evidence type="ECO:0000313" key="3">
    <source>
        <dbReference type="EMBL" id="MCQ4924903.1"/>
    </source>
</evidence>
<comment type="caution">
    <text evidence="3">The sequence shown here is derived from an EMBL/GenBank/DDBJ whole genome shotgun (WGS) entry which is preliminary data.</text>
</comment>
<feature type="transmembrane region" description="Helical" evidence="2">
    <location>
        <begin position="40"/>
        <end position="60"/>
    </location>
</feature>
<keyword evidence="1" id="KW-0175">Coiled coil</keyword>
<keyword evidence="2" id="KW-0472">Membrane</keyword>